<organism evidence="1 2">
    <name type="scientific">Aureibacillus halotolerans</name>
    <dbReference type="NCBI Taxonomy" id="1508390"/>
    <lineage>
        <taxon>Bacteria</taxon>
        <taxon>Bacillati</taxon>
        <taxon>Bacillota</taxon>
        <taxon>Bacilli</taxon>
        <taxon>Bacillales</taxon>
        <taxon>Bacillaceae</taxon>
        <taxon>Aureibacillus</taxon>
    </lineage>
</organism>
<protein>
    <submittedName>
        <fullName evidence="1">Uncharacterized protein</fullName>
    </submittedName>
</protein>
<sequence>MKTPFNPPLWRKCIATVTLALGAFTSKSVLGKQFYK</sequence>
<reference evidence="1 2" key="1">
    <citation type="submission" date="2019-03" db="EMBL/GenBank/DDBJ databases">
        <title>Genomic Encyclopedia of Type Strains, Phase IV (KMG-IV): sequencing the most valuable type-strain genomes for metagenomic binning, comparative biology and taxonomic classification.</title>
        <authorList>
            <person name="Goeker M."/>
        </authorList>
    </citation>
    <scope>NUCLEOTIDE SEQUENCE [LARGE SCALE GENOMIC DNA]</scope>
    <source>
        <strain evidence="1 2">DSM 28697</strain>
    </source>
</reference>
<name>A0A4R6TUW5_9BACI</name>
<comment type="caution">
    <text evidence="1">The sequence shown here is derived from an EMBL/GenBank/DDBJ whole genome shotgun (WGS) entry which is preliminary data.</text>
</comment>
<evidence type="ECO:0000313" key="2">
    <source>
        <dbReference type="Proteomes" id="UP000295632"/>
    </source>
</evidence>
<gene>
    <name evidence="1" type="ORF">EV213_11852</name>
</gene>
<dbReference type="EMBL" id="SNYJ01000018">
    <property type="protein sequence ID" value="TDQ36422.1"/>
    <property type="molecule type" value="Genomic_DNA"/>
</dbReference>
<evidence type="ECO:0000313" key="1">
    <source>
        <dbReference type="EMBL" id="TDQ36422.1"/>
    </source>
</evidence>
<dbReference type="Proteomes" id="UP000295632">
    <property type="component" value="Unassembled WGS sequence"/>
</dbReference>
<accession>A0A4R6TUW5</accession>
<proteinExistence type="predicted"/>
<keyword evidence="2" id="KW-1185">Reference proteome</keyword>
<dbReference type="AlphaFoldDB" id="A0A4R6TUW5"/>